<dbReference type="Proteomes" id="UP001215598">
    <property type="component" value="Unassembled WGS sequence"/>
</dbReference>
<dbReference type="EMBL" id="JARKIB010000130">
    <property type="protein sequence ID" value="KAJ7734877.1"/>
    <property type="molecule type" value="Genomic_DNA"/>
</dbReference>
<proteinExistence type="predicted"/>
<protein>
    <submittedName>
        <fullName evidence="1">Uncharacterized protein</fullName>
    </submittedName>
</protein>
<evidence type="ECO:0000313" key="1">
    <source>
        <dbReference type="EMBL" id="KAJ7734877.1"/>
    </source>
</evidence>
<evidence type="ECO:0000313" key="2">
    <source>
        <dbReference type="Proteomes" id="UP001215598"/>
    </source>
</evidence>
<keyword evidence="2" id="KW-1185">Reference proteome</keyword>
<comment type="caution">
    <text evidence="1">The sequence shown here is derived from an EMBL/GenBank/DDBJ whole genome shotgun (WGS) entry which is preliminary data.</text>
</comment>
<gene>
    <name evidence="1" type="ORF">B0H16DRAFT_1695796</name>
</gene>
<reference evidence="1" key="1">
    <citation type="submission" date="2023-03" db="EMBL/GenBank/DDBJ databases">
        <title>Massive genome expansion in bonnet fungi (Mycena s.s.) driven by repeated elements and novel gene families across ecological guilds.</title>
        <authorList>
            <consortium name="Lawrence Berkeley National Laboratory"/>
            <person name="Harder C.B."/>
            <person name="Miyauchi S."/>
            <person name="Viragh M."/>
            <person name="Kuo A."/>
            <person name="Thoen E."/>
            <person name="Andreopoulos B."/>
            <person name="Lu D."/>
            <person name="Skrede I."/>
            <person name="Drula E."/>
            <person name="Henrissat B."/>
            <person name="Morin E."/>
            <person name="Kohler A."/>
            <person name="Barry K."/>
            <person name="LaButti K."/>
            <person name="Morin E."/>
            <person name="Salamov A."/>
            <person name="Lipzen A."/>
            <person name="Mereny Z."/>
            <person name="Hegedus B."/>
            <person name="Baldrian P."/>
            <person name="Stursova M."/>
            <person name="Weitz H."/>
            <person name="Taylor A."/>
            <person name="Grigoriev I.V."/>
            <person name="Nagy L.G."/>
            <person name="Martin F."/>
            <person name="Kauserud H."/>
        </authorList>
    </citation>
    <scope>NUCLEOTIDE SEQUENCE</scope>
    <source>
        <strain evidence="1">CBHHK182m</strain>
    </source>
</reference>
<name>A0AAD7MXC5_9AGAR</name>
<accession>A0AAD7MXC5</accession>
<sequence>MIVNKLKVLGGGLGGRGGAAGVTGRRGGDGKGPQLAAETAMFWDGNIVGGFGGTGGPGKYLGGTGGLGDVVDTALDMPIKEFCEKYKISQDLLARLEKEGFTTVGALLEAMNFQLEDKEFGLGNIAELKRALKQYISCFPPRQETNMQQF</sequence>
<dbReference type="AlphaFoldDB" id="A0AAD7MXC5"/>
<organism evidence="1 2">
    <name type="scientific">Mycena metata</name>
    <dbReference type="NCBI Taxonomy" id="1033252"/>
    <lineage>
        <taxon>Eukaryota</taxon>
        <taxon>Fungi</taxon>
        <taxon>Dikarya</taxon>
        <taxon>Basidiomycota</taxon>
        <taxon>Agaricomycotina</taxon>
        <taxon>Agaricomycetes</taxon>
        <taxon>Agaricomycetidae</taxon>
        <taxon>Agaricales</taxon>
        <taxon>Marasmiineae</taxon>
        <taxon>Mycenaceae</taxon>
        <taxon>Mycena</taxon>
    </lineage>
</organism>